<keyword evidence="1" id="KW-0233">DNA recombination</keyword>
<evidence type="ECO:0000256" key="1">
    <source>
        <dbReference type="ARBA" id="ARBA00023172"/>
    </source>
</evidence>
<accession>X1M2L3</accession>
<dbReference type="GO" id="GO:0006310">
    <property type="term" value="P:DNA recombination"/>
    <property type="evidence" value="ECO:0007669"/>
    <property type="project" value="UniProtKB-KW"/>
</dbReference>
<dbReference type="Gene3D" id="1.10.443.10">
    <property type="entry name" value="Intergrase catalytic core"/>
    <property type="match status" value="1"/>
</dbReference>
<dbReference type="SUPFAM" id="SSF56349">
    <property type="entry name" value="DNA breaking-rejoining enzymes"/>
    <property type="match status" value="1"/>
</dbReference>
<gene>
    <name evidence="3" type="ORF">S06H3_10958</name>
</gene>
<name>X1M2L3_9ZZZZ</name>
<dbReference type="AlphaFoldDB" id="X1M2L3"/>
<dbReference type="PROSITE" id="PS51898">
    <property type="entry name" value="TYR_RECOMBINASE"/>
    <property type="match status" value="1"/>
</dbReference>
<dbReference type="GO" id="GO:0015074">
    <property type="term" value="P:DNA integration"/>
    <property type="evidence" value="ECO:0007669"/>
    <property type="project" value="InterPro"/>
</dbReference>
<sequence>MRTLTPGEVEVLFENAQDNYYYPVIYTAVSTGLRQAELLGLRWRDVDLDLLSISVSQVLYKRRGICQFKEPKTTHSRRRVAMTPKLALFLREYRAERERLYQRLGKSLTLDDLVFAGPEGKPIDPCVLTHAFTRLARQANLEGVRFHDLRHTFASLMLLRGAKPKVISEALGHSSVAFTMDVYSHIIEGMQSDAMALLDEVLPAGVNKNSVANLSPTI</sequence>
<comment type="caution">
    <text evidence="3">The sequence shown here is derived from an EMBL/GenBank/DDBJ whole genome shotgun (WGS) entry which is preliminary data.</text>
</comment>
<dbReference type="PANTHER" id="PTHR30349:SF91">
    <property type="entry name" value="INTA PROTEIN"/>
    <property type="match status" value="1"/>
</dbReference>
<evidence type="ECO:0000259" key="2">
    <source>
        <dbReference type="PROSITE" id="PS51898"/>
    </source>
</evidence>
<dbReference type="InterPro" id="IPR013762">
    <property type="entry name" value="Integrase-like_cat_sf"/>
</dbReference>
<proteinExistence type="predicted"/>
<dbReference type="InterPro" id="IPR011010">
    <property type="entry name" value="DNA_brk_join_enz"/>
</dbReference>
<dbReference type="EMBL" id="BARV01005197">
    <property type="protein sequence ID" value="GAI12311.1"/>
    <property type="molecule type" value="Genomic_DNA"/>
</dbReference>
<dbReference type="CDD" id="cd01189">
    <property type="entry name" value="INT_ICEBs1_C_like"/>
    <property type="match status" value="1"/>
</dbReference>
<dbReference type="InterPro" id="IPR050090">
    <property type="entry name" value="Tyrosine_recombinase_XerCD"/>
</dbReference>
<dbReference type="GO" id="GO:0003677">
    <property type="term" value="F:DNA binding"/>
    <property type="evidence" value="ECO:0007669"/>
    <property type="project" value="InterPro"/>
</dbReference>
<reference evidence="3" key="1">
    <citation type="journal article" date="2014" name="Front. Microbiol.">
        <title>High frequency of phylogenetically diverse reductive dehalogenase-homologous genes in deep subseafloor sedimentary metagenomes.</title>
        <authorList>
            <person name="Kawai M."/>
            <person name="Futagami T."/>
            <person name="Toyoda A."/>
            <person name="Takaki Y."/>
            <person name="Nishi S."/>
            <person name="Hori S."/>
            <person name="Arai W."/>
            <person name="Tsubouchi T."/>
            <person name="Morono Y."/>
            <person name="Uchiyama I."/>
            <person name="Ito T."/>
            <person name="Fujiyama A."/>
            <person name="Inagaki F."/>
            <person name="Takami H."/>
        </authorList>
    </citation>
    <scope>NUCLEOTIDE SEQUENCE</scope>
    <source>
        <strain evidence="3">Expedition CK06-06</strain>
    </source>
</reference>
<dbReference type="Pfam" id="PF00589">
    <property type="entry name" value="Phage_integrase"/>
    <property type="match status" value="1"/>
</dbReference>
<dbReference type="InterPro" id="IPR002104">
    <property type="entry name" value="Integrase_catalytic"/>
</dbReference>
<feature type="domain" description="Tyr recombinase" evidence="2">
    <location>
        <begin position="1"/>
        <end position="196"/>
    </location>
</feature>
<evidence type="ECO:0000313" key="3">
    <source>
        <dbReference type="EMBL" id="GAI12311.1"/>
    </source>
</evidence>
<organism evidence="3">
    <name type="scientific">marine sediment metagenome</name>
    <dbReference type="NCBI Taxonomy" id="412755"/>
    <lineage>
        <taxon>unclassified sequences</taxon>
        <taxon>metagenomes</taxon>
        <taxon>ecological metagenomes</taxon>
    </lineage>
</organism>
<protein>
    <recommendedName>
        <fullName evidence="2">Tyr recombinase domain-containing protein</fullName>
    </recommendedName>
</protein>
<dbReference type="PANTHER" id="PTHR30349">
    <property type="entry name" value="PHAGE INTEGRASE-RELATED"/>
    <property type="match status" value="1"/>
</dbReference>